<organism evidence="1">
    <name type="scientific">Anguilla anguilla</name>
    <name type="common">European freshwater eel</name>
    <name type="synonym">Muraena anguilla</name>
    <dbReference type="NCBI Taxonomy" id="7936"/>
    <lineage>
        <taxon>Eukaryota</taxon>
        <taxon>Metazoa</taxon>
        <taxon>Chordata</taxon>
        <taxon>Craniata</taxon>
        <taxon>Vertebrata</taxon>
        <taxon>Euteleostomi</taxon>
        <taxon>Actinopterygii</taxon>
        <taxon>Neopterygii</taxon>
        <taxon>Teleostei</taxon>
        <taxon>Anguilliformes</taxon>
        <taxon>Anguillidae</taxon>
        <taxon>Anguilla</taxon>
    </lineage>
</organism>
<sequence>MAHIVKCVFISGSERTTNSFAPQIEEKEKTVHNLLRRCQCH</sequence>
<accession>A0A0E9V8I1</accession>
<dbReference type="EMBL" id="GBXM01035029">
    <property type="protein sequence ID" value="JAH73548.1"/>
    <property type="molecule type" value="Transcribed_RNA"/>
</dbReference>
<dbReference type="AlphaFoldDB" id="A0A0E9V8I1"/>
<evidence type="ECO:0000313" key="1">
    <source>
        <dbReference type="EMBL" id="JAH73548.1"/>
    </source>
</evidence>
<name>A0A0E9V8I1_ANGAN</name>
<reference evidence="1" key="1">
    <citation type="submission" date="2014-11" db="EMBL/GenBank/DDBJ databases">
        <authorList>
            <person name="Amaro Gonzalez C."/>
        </authorList>
    </citation>
    <scope>NUCLEOTIDE SEQUENCE</scope>
</reference>
<protein>
    <submittedName>
        <fullName evidence="1">Uncharacterized protein</fullName>
    </submittedName>
</protein>
<proteinExistence type="predicted"/>
<reference evidence="1" key="2">
    <citation type="journal article" date="2015" name="Fish Shellfish Immunol.">
        <title>Early steps in the European eel (Anguilla anguilla)-Vibrio vulnificus interaction in the gills: Role of the RtxA13 toxin.</title>
        <authorList>
            <person name="Callol A."/>
            <person name="Pajuelo D."/>
            <person name="Ebbesson L."/>
            <person name="Teles M."/>
            <person name="MacKenzie S."/>
            <person name="Amaro C."/>
        </authorList>
    </citation>
    <scope>NUCLEOTIDE SEQUENCE</scope>
</reference>